<reference evidence="1 2" key="1">
    <citation type="submission" date="2022-08" db="EMBL/GenBank/DDBJ databases">
        <authorList>
            <person name="Zeman M."/>
            <person name="Kubasova T."/>
        </authorList>
    </citation>
    <scope>NUCLEOTIDE SEQUENCE [LARGE SCALE GENOMIC DNA]</scope>
    <source>
        <strain evidence="1 2">ET62</strain>
    </source>
</reference>
<sequence>MLSLLFDGASLLSVAAQNLAVKTNALWWMTGTPNIGIEIPVIENQTFQLFYGINPWKSDVKSTTHWCLQPEFRYWLRQRWKGWFVGIHAMGGEFNVENKRLPLGIWKGLRDNRYSGWYVGGGISAGYQWKLSRHWNLEAAIGFGYNYVEYDQYKCLKCGELERSSSLNYVGPTKLALNIQYLF</sequence>
<keyword evidence="2" id="KW-1185">Reference proteome</keyword>
<dbReference type="AlphaFoldDB" id="A0AAW5N293"/>
<dbReference type="Gene3D" id="2.40.128.130">
    <property type="entry name" value="Autotransporter beta-domain"/>
    <property type="match status" value="1"/>
</dbReference>
<organism evidence="1 2">
    <name type="scientific">Phocaeicola barnesiae</name>
    <dbReference type="NCBI Taxonomy" id="376804"/>
    <lineage>
        <taxon>Bacteria</taxon>
        <taxon>Pseudomonadati</taxon>
        <taxon>Bacteroidota</taxon>
        <taxon>Bacteroidia</taxon>
        <taxon>Bacteroidales</taxon>
        <taxon>Bacteroidaceae</taxon>
        <taxon>Phocaeicola</taxon>
    </lineage>
</organism>
<dbReference type="InterPro" id="IPR021958">
    <property type="entry name" value="DUF3575"/>
</dbReference>
<dbReference type="SUPFAM" id="SSF103515">
    <property type="entry name" value="Autotransporter"/>
    <property type="match status" value="1"/>
</dbReference>
<dbReference type="EMBL" id="JANRHJ010000013">
    <property type="protein sequence ID" value="MCR8874743.1"/>
    <property type="molecule type" value="Genomic_DNA"/>
</dbReference>
<dbReference type="InterPro" id="IPR036709">
    <property type="entry name" value="Autotransporte_beta_dom_sf"/>
</dbReference>
<gene>
    <name evidence="1" type="ORF">NW209_12100</name>
</gene>
<dbReference type="RefSeq" id="WP_022340441.1">
    <property type="nucleotide sequence ID" value="NZ_DYUJ01000067.1"/>
</dbReference>
<proteinExistence type="predicted"/>
<dbReference type="Proteomes" id="UP001204579">
    <property type="component" value="Unassembled WGS sequence"/>
</dbReference>
<evidence type="ECO:0000313" key="1">
    <source>
        <dbReference type="EMBL" id="MCR8874743.1"/>
    </source>
</evidence>
<evidence type="ECO:0000313" key="2">
    <source>
        <dbReference type="Proteomes" id="UP001204579"/>
    </source>
</evidence>
<dbReference type="Pfam" id="PF12099">
    <property type="entry name" value="DUF3575"/>
    <property type="match status" value="1"/>
</dbReference>
<name>A0AAW5N293_9BACT</name>
<comment type="caution">
    <text evidence="1">The sequence shown here is derived from an EMBL/GenBank/DDBJ whole genome shotgun (WGS) entry which is preliminary data.</text>
</comment>
<accession>A0AAW5N293</accession>
<protein>
    <submittedName>
        <fullName evidence="1">DUF3575 domain-containing protein</fullName>
    </submittedName>
</protein>